<dbReference type="InterPro" id="IPR023753">
    <property type="entry name" value="FAD/NAD-binding_dom"/>
</dbReference>
<dbReference type="PANTHER" id="PTHR43429">
    <property type="entry name" value="PYRIDINE NUCLEOTIDE-DISULFIDE OXIDOREDUCTASE DOMAIN-CONTAINING"/>
    <property type="match status" value="1"/>
</dbReference>
<gene>
    <name evidence="5" type="ORF">GNF77_15775</name>
</gene>
<keyword evidence="2" id="KW-0285">Flavoprotein</keyword>
<evidence type="ECO:0000313" key="5">
    <source>
        <dbReference type="EMBL" id="MDZ5010330.1"/>
    </source>
</evidence>
<dbReference type="PRINTS" id="PR00368">
    <property type="entry name" value="FADPNR"/>
</dbReference>
<dbReference type="Pfam" id="PF07992">
    <property type="entry name" value="Pyr_redox_2"/>
    <property type="match status" value="1"/>
</dbReference>
<organism evidence="5 6">
    <name type="scientific">Clostridium perfringens</name>
    <dbReference type="NCBI Taxonomy" id="1502"/>
    <lineage>
        <taxon>Bacteria</taxon>
        <taxon>Bacillati</taxon>
        <taxon>Bacillota</taxon>
        <taxon>Clostridia</taxon>
        <taxon>Eubacteriales</taxon>
        <taxon>Clostridiaceae</taxon>
        <taxon>Clostridium</taxon>
    </lineage>
</organism>
<accession>A0AAW9IQ96</accession>
<dbReference type="InterPro" id="IPR050260">
    <property type="entry name" value="FAD-bd_OxRdtase"/>
</dbReference>
<comment type="caution">
    <text evidence="5">The sequence shown here is derived from an EMBL/GenBank/DDBJ whole genome shotgun (WGS) entry which is preliminary data.</text>
</comment>
<reference evidence="5" key="1">
    <citation type="submission" date="2019-11" db="EMBL/GenBank/DDBJ databases">
        <title>Characterization of Clostridium perfringens isolates from swine manure treated agricultural soils.</title>
        <authorList>
            <person name="Wushke S.T."/>
        </authorList>
    </citation>
    <scope>NUCLEOTIDE SEQUENCE</scope>
    <source>
        <strain evidence="5">V2</strain>
    </source>
</reference>
<dbReference type="InterPro" id="IPR036188">
    <property type="entry name" value="FAD/NAD-bd_sf"/>
</dbReference>
<keyword evidence="3" id="KW-0274">FAD</keyword>
<dbReference type="Gene3D" id="3.50.50.60">
    <property type="entry name" value="FAD/NAD(P)-binding domain"/>
    <property type="match status" value="2"/>
</dbReference>
<dbReference type="GO" id="GO:0016491">
    <property type="term" value="F:oxidoreductase activity"/>
    <property type="evidence" value="ECO:0007669"/>
    <property type="project" value="InterPro"/>
</dbReference>
<evidence type="ECO:0000313" key="6">
    <source>
        <dbReference type="Proteomes" id="UP001292368"/>
    </source>
</evidence>
<dbReference type="Proteomes" id="UP001292368">
    <property type="component" value="Unassembled WGS sequence"/>
</dbReference>
<evidence type="ECO:0000259" key="4">
    <source>
        <dbReference type="Pfam" id="PF07992"/>
    </source>
</evidence>
<comment type="cofactor">
    <cofactor evidence="1">
        <name>FAD</name>
        <dbReference type="ChEBI" id="CHEBI:57692"/>
    </cofactor>
</comment>
<feature type="domain" description="FAD/NAD(P)-binding" evidence="4">
    <location>
        <begin position="6"/>
        <end position="160"/>
    </location>
</feature>
<dbReference type="RefSeq" id="WP_322382194.1">
    <property type="nucleotide sequence ID" value="NZ_WNVM01000272.1"/>
</dbReference>
<feature type="non-terminal residue" evidence="5">
    <location>
        <position position="1"/>
    </location>
</feature>
<dbReference type="PANTHER" id="PTHR43429:SF3">
    <property type="entry name" value="NITRITE REDUCTASE [NAD(P)H]"/>
    <property type="match status" value="1"/>
</dbReference>
<sequence length="171" mass="18450">IKNELPSSKNVVIIGGGLLGLEAAWEVQKRNINVTVVELADRMLPRQLDTEGSKLFESLVNKTPVNVLLGEAVEFINADKNGVKSIQLKSGKLIDVDTIIYSVGVRSNIFLAQPLGIQCNKGIVVDQYMQTNIEDIYACGDVAELDGIYYGNWPAAIEMGKVAGANATGDK</sequence>
<name>A0AAW9IQ96_CLOPF</name>
<dbReference type="SUPFAM" id="SSF51905">
    <property type="entry name" value="FAD/NAD(P)-binding domain"/>
    <property type="match status" value="1"/>
</dbReference>
<evidence type="ECO:0000256" key="3">
    <source>
        <dbReference type="ARBA" id="ARBA00022827"/>
    </source>
</evidence>
<evidence type="ECO:0000256" key="1">
    <source>
        <dbReference type="ARBA" id="ARBA00001974"/>
    </source>
</evidence>
<protein>
    <submittedName>
        <fullName evidence="5">MBL fold metallo-hydrolase</fullName>
    </submittedName>
</protein>
<dbReference type="AlphaFoldDB" id="A0AAW9IQ96"/>
<feature type="non-terminal residue" evidence="5">
    <location>
        <position position="171"/>
    </location>
</feature>
<dbReference type="EMBL" id="WNVM01000272">
    <property type="protein sequence ID" value="MDZ5010330.1"/>
    <property type="molecule type" value="Genomic_DNA"/>
</dbReference>
<dbReference type="PRINTS" id="PR00411">
    <property type="entry name" value="PNDRDTASEI"/>
</dbReference>
<evidence type="ECO:0000256" key="2">
    <source>
        <dbReference type="ARBA" id="ARBA00022630"/>
    </source>
</evidence>
<proteinExistence type="predicted"/>